<name>A0A1G9PL93_9BACT</name>
<proteinExistence type="predicted"/>
<protein>
    <submittedName>
        <fullName evidence="1">Uncharacterized protein</fullName>
    </submittedName>
</protein>
<evidence type="ECO:0000313" key="1">
    <source>
        <dbReference type="EMBL" id="SDL99622.1"/>
    </source>
</evidence>
<dbReference type="RefSeq" id="WP_089685831.1">
    <property type="nucleotide sequence ID" value="NZ_FNFO01000009.1"/>
</dbReference>
<sequence>MENNPELDGKYLGTISADFAVIAETLKEASYQLRKRNISQYPIFPICKEELPIGALLVDRKELVLKWNFYFSFLEEFVQRKLVEEDKVQDFKEVYKDADEFCCLFVVDVEFTNFVFLPYPED</sequence>
<gene>
    <name evidence="1" type="ORF">SAMN05421823_109232</name>
</gene>
<dbReference type="STRING" id="1075417.SAMN05421823_109232"/>
<dbReference type="EMBL" id="FNFO01000009">
    <property type="protein sequence ID" value="SDL99622.1"/>
    <property type="molecule type" value="Genomic_DNA"/>
</dbReference>
<keyword evidence="2" id="KW-1185">Reference proteome</keyword>
<dbReference type="OrthoDB" id="880708at2"/>
<organism evidence="1 2">
    <name type="scientific">Catalinimonas alkaloidigena</name>
    <dbReference type="NCBI Taxonomy" id="1075417"/>
    <lineage>
        <taxon>Bacteria</taxon>
        <taxon>Pseudomonadati</taxon>
        <taxon>Bacteroidota</taxon>
        <taxon>Cytophagia</taxon>
        <taxon>Cytophagales</taxon>
        <taxon>Catalimonadaceae</taxon>
        <taxon>Catalinimonas</taxon>
    </lineage>
</organism>
<reference evidence="1 2" key="1">
    <citation type="submission" date="2016-10" db="EMBL/GenBank/DDBJ databases">
        <authorList>
            <person name="de Groot N.N."/>
        </authorList>
    </citation>
    <scope>NUCLEOTIDE SEQUENCE [LARGE SCALE GENOMIC DNA]</scope>
    <source>
        <strain evidence="1 2">DSM 25186</strain>
    </source>
</reference>
<evidence type="ECO:0000313" key="2">
    <source>
        <dbReference type="Proteomes" id="UP000198510"/>
    </source>
</evidence>
<accession>A0A1G9PL93</accession>
<dbReference type="AlphaFoldDB" id="A0A1G9PL93"/>
<dbReference type="Proteomes" id="UP000198510">
    <property type="component" value="Unassembled WGS sequence"/>
</dbReference>